<proteinExistence type="predicted"/>
<protein>
    <submittedName>
        <fullName evidence="1">Uncharacterized protein</fullName>
    </submittedName>
</protein>
<accession>A0A0K2V0U2</accession>
<dbReference type="AlphaFoldDB" id="A0A0K2V0U2"/>
<organism evidence="1">
    <name type="scientific">Lepeophtheirus salmonis</name>
    <name type="common">Salmon louse</name>
    <name type="synonym">Caligus salmonis</name>
    <dbReference type="NCBI Taxonomy" id="72036"/>
    <lineage>
        <taxon>Eukaryota</taxon>
        <taxon>Metazoa</taxon>
        <taxon>Ecdysozoa</taxon>
        <taxon>Arthropoda</taxon>
        <taxon>Crustacea</taxon>
        <taxon>Multicrustacea</taxon>
        <taxon>Hexanauplia</taxon>
        <taxon>Copepoda</taxon>
        <taxon>Siphonostomatoida</taxon>
        <taxon>Caligidae</taxon>
        <taxon>Lepeophtheirus</taxon>
    </lineage>
</organism>
<evidence type="ECO:0000313" key="1">
    <source>
        <dbReference type="EMBL" id="CDW43925.1"/>
    </source>
</evidence>
<name>A0A0K2V0U2_LEPSM</name>
<dbReference type="EMBL" id="HACA01026564">
    <property type="protein sequence ID" value="CDW43925.1"/>
    <property type="molecule type" value="Transcribed_RNA"/>
</dbReference>
<reference evidence="1" key="1">
    <citation type="submission" date="2014-05" db="EMBL/GenBank/DDBJ databases">
        <authorList>
            <person name="Chronopoulou M."/>
        </authorList>
    </citation>
    <scope>NUCLEOTIDE SEQUENCE</scope>
    <source>
        <tissue evidence="1">Whole organism</tissue>
    </source>
</reference>
<sequence>MFIKMCNPGNTKMNMERYLLLVCAFFTRVQMDFSFVILIK</sequence>